<evidence type="ECO:0000313" key="9">
    <source>
        <dbReference type="EMBL" id="APH74436.1"/>
    </source>
</evidence>
<keyword evidence="5 8" id="KW-0547">Nucleotide-binding</keyword>
<dbReference type="GO" id="GO:0030145">
    <property type="term" value="F:manganese ion binding"/>
    <property type="evidence" value="ECO:0007669"/>
    <property type="project" value="UniProtKB-UniRule"/>
</dbReference>
<sequence length="487" mass="53610">MPTLEFTYAGLPERFFERTTPTPVAAPRLIKLNLSLAEKLGLDADRLRSPEGLDVLSGSRIPDDMQAVAQAYAGHQFGNFVPQLGDGRALLLGEAIDADGVRRDLQLKGSGPTRFSRGGDGRAAIGPVLREYIVSEAMHALGMPTTRSLAAVATGEPVYREHRLPGAVLTRVAASHIRIGTFQYFAARGDTDGIRTLADYAIARHYPDAAAGDQPYLRLLESVIAAQARLVARWMLVGFIHGVMNTDNMTISGETIDYGPCAFMDDFDPNKVFSSIDQQGRYAFANQPNIAVWNLARFAETLLPLLHEDPDEALKIAEGALKTFKEHYEPVFHGGLRDKLGLATEADEDTQLISDLFALMASQKTDFTLTFRGLGGELDGEGDGARMLFSDPAAFDQWAERWHARIAREPQHDAGRLERMRAANPKYIPRNHRIEEAIRAAEDHGDFAPFEELVAVLAKPFDEQPDKARYAAPPEAHELVLRTFCGT</sequence>
<keyword evidence="4 8" id="KW-0479">Metal-binding</keyword>
<organism evidence="9 10">
    <name type="scientific">Aquibium oceanicum</name>
    <dbReference type="NCBI Taxonomy" id="1670800"/>
    <lineage>
        <taxon>Bacteria</taxon>
        <taxon>Pseudomonadati</taxon>
        <taxon>Pseudomonadota</taxon>
        <taxon>Alphaproteobacteria</taxon>
        <taxon>Hyphomicrobiales</taxon>
        <taxon>Phyllobacteriaceae</taxon>
        <taxon>Aquibium</taxon>
    </lineage>
</organism>
<feature type="active site" description="Proton acceptor" evidence="8">
    <location>
        <position position="247"/>
    </location>
</feature>
<gene>
    <name evidence="8" type="primary">ydiU</name>
    <name evidence="8" type="synonym">selO</name>
    <name evidence="9" type="ORF">BSQ44_05985</name>
</gene>
<proteinExistence type="inferred from homology"/>
<evidence type="ECO:0000313" key="10">
    <source>
        <dbReference type="Proteomes" id="UP000182840"/>
    </source>
</evidence>
<dbReference type="InterPro" id="IPR003846">
    <property type="entry name" value="SelO"/>
</dbReference>
<dbReference type="GO" id="GO:0005524">
    <property type="term" value="F:ATP binding"/>
    <property type="evidence" value="ECO:0007669"/>
    <property type="project" value="UniProtKB-UniRule"/>
</dbReference>
<dbReference type="GO" id="GO:0070733">
    <property type="term" value="F:AMPylase activity"/>
    <property type="evidence" value="ECO:0007669"/>
    <property type="project" value="UniProtKB-EC"/>
</dbReference>
<comment type="function">
    <text evidence="8">Nucleotidyltransferase involved in the post-translational modification of proteins. It can catalyze the addition of adenosine monophosphate (AMP) or uridine monophosphate (UMP) to a protein, resulting in modifications known as AMPylation and UMPylation.</text>
</comment>
<keyword evidence="7 8" id="KW-0460">Magnesium</keyword>
<dbReference type="Proteomes" id="UP000182840">
    <property type="component" value="Chromosome"/>
</dbReference>
<feature type="binding site" evidence="8">
    <location>
        <position position="121"/>
    </location>
    <ligand>
        <name>ATP</name>
        <dbReference type="ChEBI" id="CHEBI:30616"/>
    </ligand>
</feature>
<evidence type="ECO:0000256" key="4">
    <source>
        <dbReference type="ARBA" id="ARBA00022723"/>
    </source>
</evidence>
<dbReference type="KEGG" id="meso:BSQ44_05985"/>
<dbReference type="HAMAP" id="MF_00692">
    <property type="entry name" value="SelO"/>
    <property type="match status" value="1"/>
</dbReference>
<evidence type="ECO:0000256" key="6">
    <source>
        <dbReference type="ARBA" id="ARBA00022840"/>
    </source>
</evidence>
<evidence type="ECO:0000256" key="3">
    <source>
        <dbReference type="ARBA" id="ARBA00022695"/>
    </source>
</evidence>
<dbReference type="EC" id="2.7.7.-" evidence="8"/>
<accession>A0A1L3SYD8</accession>
<comment type="catalytic activity">
    <reaction evidence="8">
        <text>L-threonyl-[protein] + ATP = 3-O-(5'-adenylyl)-L-threonyl-[protein] + diphosphate</text>
        <dbReference type="Rhea" id="RHEA:54292"/>
        <dbReference type="Rhea" id="RHEA-COMP:11060"/>
        <dbReference type="Rhea" id="RHEA-COMP:13847"/>
        <dbReference type="ChEBI" id="CHEBI:30013"/>
        <dbReference type="ChEBI" id="CHEBI:30616"/>
        <dbReference type="ChEBI" id="CHEBI:33019"/>
        <dbReference type="ChEBI" id="CHEBI:138113"/>
        <dbReference type="EC" id="2.7.7.108"/>
    </reaction>
</comment>
<feature type="binding site" evidence="8">
    <location>
        <position position="171"/>
    </location>
    <ligand>
        <name>ATP</name>
        <dbReference type="ChEBI" id="CHEBI:30616"/>
    </ligand>
</feature>
<keyword evidence="6 8" id="KW-0067">ATP-binding</keyword>
<evidence type="ECO:0000256" key="5">
    <source>
        <dbReference type="ARBA" id="ARBA00022741"/>
    </source>
</evidence>
<evidence type="ECO:0000256" key="8">
    <source>
        <dbReference type="HAMAP-Rule" id="MF_00692"/>
    </source>
</evidence>
<comment type="catalytic activity">
    <reaction evidence="8">
        <text>L-seryl-[protein] + ATP = 3-O-(5'-adenylyl)-L-seryl-[protein] + diphosphate</text>
        <dbReference type="Rhea" id="RHEA:58120"/>
        <dbReference type="Rhea" id="RHEA-COMP:9863"/>
        <dbReference type="Rhea" id="RHEA-COMP:15073"/>
        <dbReference type="ChEBI" id="CHEBI:29999"/>
        <dbReference type="ChEBI" id="CHEBI:30616"/>
        <dbReference type="ChEBI" id="CHEBI:33019"/>
        <dbReference type="ChEBI" id="CHEBI:142516"/>
        <dbReference type="EC" id="2.7.7.108"/>
    </reaction>
</comment>
<keyword evidence="8" id="KW-0464">Manganese</keyword>
<dbReference type="EMBL" id="CP018171">
    <property type="protein sequence ID" value="APH74436.1"/>
    <property type="molecule type" value="Genomic_DNA"/>
</dbReference>
<feature type="binding site" evidence="8">
    <location>
        <position position="120"/>
    </location>
    <ligand>
        <name>ATP</name>
        <dbReference type="ChEBI" id="CHEBI:30616"/>
    </ligand>
</feature>
<dbReference type="GO" id="GO:0000287">
    <property type="term" value="F:magnesium ion binding"/>
    <property type="evidence" value="ECO:0007669"/>
    <property type="project" value="UniProtKB-UniRule"/>
</dbReference>
<dbReference type="PANTHER" id="PTHR32057:SF14">
    <property type="entry name" value="PROTEIN ADENYLYLTRANSFERASE SELO, MITOCHONDRIAL"/>
    <property type="match status" value="1"/>
</dbReference>
<evidence type="ECO:0000256" key="2">
    <source>
        <dbReference type="ARBA" id="ARBA00022679"/>
    </source>
</evidence>
<evidence type="ECO:0000256" key="1">
    <source>
        <dbReference type="ARBA" id="ARBA00009747"/>
    </source>
</evidence>
<evidence type="ECO:0000256" key="7">
    <source>
        <dbReference type="ARBA" id="ARBA00022842"/>
    </source>
</evidence>
<feature type="binding site" evidence="8">
    <location>
        <position position="85"/>
    </location>
    <ligand>
        <name>ATP</name>
        <dbReference type="ChEBI" id="CHEBI:30616"/>
    </ligand>
</feature>
<dbReference type="STRING" id="1670800.BSQ44_05985"/>
<comment type="catalytic activity">
    <reaction evidence="8">
        <text>L-tyrosyl-[protein] + ATP = O-(5'-adenylyl)-L-tyrosyl-[protein] + diphosphate</text>
        <dbReference type="Rhea" id="RHEA:54288"/>
        <dbReference type="Rhea" id="RHEA-COMP:10136"/>
        <dbReference type="Rhea" id="RHEA-COMP:13846"/>
        <dbReference type="ChEBI" id="CHEBI:30616"/>
        <dbReference type="ChEBI" id="CHEBI:33019"/>
        <dbReference type="ChEBI" id="CHEBI:46858"/>
        <dbReference type="ChEBI" id="CHEBI:83624"/>
        <dbReference type="EC" id="2.7.7.108"/>
    </reaction>
</comment>
<name>A0A1L3SYD8_9HYPH</name>
<keyword evidence="3 8" id="KW-0548">Nucleotidyltransferase</keyword>
<dbReference type="PANTHER" id="PTHR32057">
    <property type="entry name" value="PROTEIN ADENYLYLTRANSFERASE SELO, MITOCHONDRIAL"/>
    <property type="match status" value="1"/>
</dbReference>
<feature type="binding site" evidence="8">
    <location>
        <position position="257"/>
    </location>
    <ligand>
        <name>ATP</name>
        <dbReference type="ChEBI" id="CHEBI:30616"/>
    </ligand>
</feature>
<comment type="catalytic activity">
    <reaction evidence="8">
        <text>L-tyrosyl-[protein] + UTP = O-(5'-uridylyl)-L-tyrosyl-[protein] + diphosphate</text>
        <dbReference type="Rhea" id="RHEA:83887"/>
        <dbReference type="Rhea" id="RHEA-COMP:10136"/>
        <dbReference type="Rhea" id="RHEA-COMP:20238"/>
        <dbReference type="ChEBI" id="CHEBI:33019"/>
        <dbReference type="ChEBI" id="CHEBI:46398"/>
        <dbReference type="ChEBI" id="CHEBI:46858"/>
        <dbReference type="ChEBI" id="CHEBI:90602"/>
    </reaction>
</comment>
<dbReference type="AlphaFoldDB" id="A0A1L3SYD8"/>
<feature type="binding site" evidence="8">
    <location>
        <position position="248"/>
    </location>
    <ligand>
        <name>Mg(2+)</name>
        <dbReference type="ChEBI" id="CHEBI:18420"/>
    </ligand>
</feature>
<protein>
    <recommendedName>
        <fullName evidence="8">Protein nucleotidyltransferase YdiU</fullName>
        <ecNumber evidence="8">2.7.7.-</ecNumber>
    </recommendedName>
    <alternativeName>
        <fullName evidence="8">Protein adenylyltransferase YdiU</fullName>
        <ecNumber evidence="8">2.7.7.108</ecNumber>
    </alternativeName>
    <alternativeName>
        <fullName evidence="8">Protein uridylyltransferase YdiU</fullName>
        <ecNumber evidence="8">2.7.7.-</ecNumber>
    </alternativeName>
</protein>
<feature type="binding site" evidence="8">
    <location>
        <position position="108"/>
    </location>
    <ligand>
        <name>ATP</name>
        <dbReference type="ChEBI" id="CHEBI:30616"/>
    </ligand>
</feature>
<comment type="similarity">
    <text evidence="1 8">Belongs to the SELO family.</text>
</comment>
<feature type="binding site" evidence="8">
    <location>
        <position position="87"/>
    </location>
    <ligand>
        <name>ATP</name>
        <dbReference type="ChEBI" id="CHEBI:30616"/>
    </ligand>
</feature>
<comment type="cofactor">
    <cofactor evidence="8">
        <name>Mg(2+)</name>
        <dbReference type="ChEBI" id="CHEBI:18420"/>
    </cofactor>
    <cofactor evidence="8">
        <name>Mn(2+)</name>
        <dbReference type="ChEBI" id="CHEBI:29035"/>
    </cofactor>
</comment>
<comment type="catalytic activity">
    <reaction evidence="8">
        <text>L-histidyl-[protein] + UTP = N(tele)-(5'-uridylyl)-L-histidyl-[protein] + diphosphate</text>
        <dbReference type="Rhea" id="RHEA:83891"/>
        <dbReference type="Rhea" id="RHEA-COMP:9745"/>
        <dbReference type="Rhea" id="RHEA-COMP:20239"/>
        <dbReference type="ChEBI" id="CHEBI:29979"/>
        <dbReference type="ChEBI" id="CHEBI:33019"/>
        <dbReference type="ChEBI" id="CHEBI:46398"/>
        <dbReference type="ChEBI" id="CHEBI:233474"/>
    </reaction>
</comment>
<feature type="binding site" evidence="8">
    <location>
        <position position="178"/>
    </location>
    <ligand>
        <name>ATP</name>
        <dbReference type="ChEBI" id="CHEBI:30616"/>
    </ligand>
</feature>
<dbReference type="NCBIfam" id="NF000658">
    <property type="entry name" value="PRK00029.1"/>
    <property type="match status" value="1"/>
</dbReference>
<dbReference type="RefSeq" id="WP_072607892.1">
    <property type="nucleotide sequence ID" value="NZ_CP018171.1"/>
</dbReference>
<dbReference type="Pfam" id="PF02696">
    <property type="entry name" value="SelO"/>
    <property type="match status" value="1"/>
</dbReference>
<comment type="catalytic activity">
    <reaction evidence="8">
        <text>L-seryl-[protein] + UTP = O-(5'-uridylyl)-L-seryl-[protein] + diphosphate</text>
        <dbReference type="Rhea" id="RHEA:64604"/>
        <dbReference type="Rhea" id="RHEA-COMP:9863"/>
        <dbReference type="Rhea" id="RHEA-COMP:16635"/>
        <dbReference type="ChEBI" id="CHEBI:29999"/>
        <dbReference type="ChEBI" id="CHEBI:33019"/>
        <dbReference type="ChEBI" id="CHEBI:46398"/>
        <dbReference type="ChEBI" id="CHEBI:156051"/>
    </reaction>
</comment>
<reference evidence="10" key="1">
    <citation type="submission" date="2016-11" db="EMBL/GenBank/DDBJ databases">
        <title>Mesorhizobium oceanicum sp. nov., isolated from deep seawater in South China Sea.</title>
        <authorList>
            <person name="Fu G.-Y."/>
        </authorList>
    </citation>
    <scope>NUCLEOTIDE SEQUENCE [LARGE SCALE GENOMIC DNA]</scope>
    <source>
        <strain evidence="10">B7</strain>
    </source>
</reference>
<keyword evidence="10" id="KW-1185">Reference proteome</keyword>
<feature type="binding site" evidence="8">
    <location>
        <position position="257"/>
    </location>
    <ligand>
        <name>Mg(2+)</name>
        <dbReference type="ChEBI" id="CHEBI:18420"/>
    </ligand>
</feature>
<feature type="binding site" evidence="8">
    <location>
        <position position="88"/>
    </location>
    <ligand>
        <name>ATP</name>
        <dbReference type="ChEBI" id="CHEBI:30616"/>
    </ligand>
</feature>
<keyword evidence="2 8" id="KW-0808">Transferase</keyword>
<dbReference type="EC" id="2.7.7.108" evidence="8"/>
<dbReference type="OrthoDB" id="9776281at2"/>